<evidence type="ECO:0000256" key="8">
    <source>
        <dbReference type="ARBA" id="ARBA00023077"/>
    </source>
</evidence>
<keyword evidence="10 11" id="KW-0998">Cell outer membrane</keyword>
<keyword evidence="17" id="KW-1185">Reference proteome</keyword>
<dbReference type="InterPro" id="IPR000531">
    <property type="entry name" value="Beta-barrel_TonB"/>
</dbReference>
<evidence type="ECO:0000256" key="2">
    <source>
        <dbReference type="ARBA" id="ARBA00022448"/>
    </source>
</evidence>
<dbReference type="Pfam" id="PF07715">
    <property type="entry name" value="Plug"/>
    <property type="match status" value="1"/>
</dbReference>
<feature type="domain" description="TonB-dependent receptor plug" evidence="15">
    <location>
        <begin position="42"/>
        <end position="151"/>
    </location>
</feature>
<comment type="similarity">
    <text evidence="11 12">Belongs to the TonB-dependent receptor family.</text>
</comment>
<organism evidence="16 17">
    <name type="scientific">Pseudoalteromonas peptidolytica F12-50-A1</name>
    <dbReference type="NCBI Taxonomy" id="1315280"/>
    <lineage>
        <taxon>Bacteria</taxon>
        <taxon>Pseudomonadati</taxon>
        <taxon>Pseudomonadota</taxon>
        <taxon>Gammaproteobacteria</taxon>
        <taxon>Alteromonadales</taxon>
        <taxon>Pseudoalteromonadaceae</taxon>
        <taxon>Pseudoalteromonas</taxon>
    </lineage>
</organism>
<dbReference type="AlphaFoldDB" id="A0A8I0MU08"/>
<keyword evidence="8 12" id="KW-0798">TonB box</keyword>
<dbReference type="InterPro" id="IPR012910">
    <property type="entry name" value="Plug_dom"/>
</dbReference>
<dbReference type="EMBL" id="AQHF01000020">
    <property type="protein sequence ID" value="MBE0345862.1"/>
    <property type="molecule type" value="Genomic_DNA"/>
</dbReference>
<dbReference type="InterPro" id="IPR039426">
    <property type="entry name" value="TonB-dep_rcpt-like"/>
</dbReference>
<keyword evidence="9 11" id="KW-0472">Membrane</keyword>
<keyword evidence="5 11" id="KW-0812">Transmembrane</keyword>
<dbReference type="PANTHER" id="PTHR32552:SF81">
    <property type="entry name" value="TONB-DEPENDENT OUTER MEMBRANE RECEPTOR"/>
    <property type="match status" value="1"/>
</dbReference>
<proteinExistence type="inferred from homology"/>
<evidence type="ECO:0008006" key="18">
    <source>
        <dbReference type="Google" id="ProtNLM"/>
    </source>
</evidence>
<dbReference type="PANTHER" id="PTHR32552">
    <property type="entry name" value="FERRICHROME IRON RECEPTOR-RELATED"/>
    <property type="match status" value="1"/>
</dbReference>
<evidence type="ECO:0000256" key="7">
    <source>
        <dbReference type="ARBA" id="ARBA00023065"/>
    </source>
</evidence>
<sequence>MKKLVSALAVLGFAPQLSIAASSNELETITTTASRLAVTSTENPVSLSVLSEVQLEDIGVTHIERALRLVAGANMQHGNGQEYLPALRSQVLSGAGACGGLLTAEDGIALRAAGFCNINELFESHFEAAKRIEVLKGPNSVLYGSNAIHGVVNVITSDTTSDEARIGLDIGSYGYSRARMQAGSESLGLGSALTITKDTGYRDGEGVEQQKLSLKHKHQGQFASVVSGMTYTHLDQQTAGYITGADSYKDETLAKQNENPEAFRKASSFRAWSEVSWLWNNTDTVLLKPYLRWQEMEFVKHFLPGKPFEENGQTGVGLQTLVQSELSTNIQLDWGVDAEYTQGEMLQYQPTPTQGSPFLQATIPTGRHYDYEVDARQIAPFAKFTWQQDNWLLELGGRYESMRYDYHNFLPVGRTKEDGSECSKGGCRYSRPASDIDRFDYFSPKFAIRYAFAQSHIAYANISSGYRAPQAAELYQLQRAQRKASLKEENANNIEFGVKGSTEKLTYQAAVYVMEKENLIFRDSDFFYINNGRSKHAGMELELRYQLSSNWKIDLAATHAKHTFEQNSILNGININGNDLDSAPRHLANVQLHWQALENLRWSLAWHHVGDYFTDPENQHRYAGHDLLTLRGRWQISPQLALTMRVKNLTNTRYAERADYTSFSGERYFPGRPRNVLVSLDYRW</sequence>
<gene>
    <name evidence="16" type="ORF">PPEP_a0833</name>
</gene>
<dbReference type="RefSeq" id="WP_147389332.1">
    <property type="nucleotide sequence ID" value="NZ_AQHF01000020.1"/>
</dbReference>
<evidence type="ECO:0000256" key="1">
    <source>
        <dbReference type="ARBA" id="ARBA00004571"/>
    </source>
</evidence>
<protein>
    <recommendedName>
        <fullName evidence="18">TonB-dependent receptor</fullName>
    </recommendedName>
</protein>
<comment type="subcellular location">
    <subcellularLocation>
        <location evidence="1 11">Cell outer membrane</location>
        <topology evidence="1 11">Multi-pass membrane protein</topology>
    </subcellularLocation>
</comment>
<dbReference type="InterPro" id="IPR037066">
    <property type="entry name" value="Plug_dom_sf"/>
</dbReference>
<keyword evidence="7" id="KW-0406">Ion transport</keyword>
<dbReference type="CDD" id="cd01347">
    <property type="entry name" value="ligand_gated_channel"/>
    <property type="match status" value="1"/>
</dbReference>
<evidence type="ECO:0000256" key="11">
    <source>
        <dbReference type="PROSITE-ProRule" id="PRU01360"/>
    </source>
</evidence>
<name>A0A8I0MU08_9GAMM</name>
<reference evidence="16 17" key="1">
    <citation type="submission" date="2015-06" db="EMBL/GenBank/DDBJ databases">
        <title>Genome sequence of Pseudoalteromonas peptidolytica.</title>
        <authorList>
            <person name="Xie B.-B."/>
            <person name="Rong J.-C."/>
            <person name="Qin Q.-L."/>
            <person name="Zhang Y.-Z."/>
        </authorList>
    </citation>
    <scope>NUCLEOTIDE SEQUENCE [LARGE SCALE GENOMIC DNA]</scope>
    <source>
        <strain evidence="16 17">F12-50-A1</strain>
    </source>
</reference>
<evidence type="ECO:0000259" key="14">
    <source>
        <dbReference type="Pfam" id="PF00593"/>
    </source>
</evidence>
<dbReference type="SUPFAM" id="SSF56935">
    <property type="entry name" value="Porins"/>
    <property type="match status" value="1"/>
</dbReference>
<evidence type="ECO:0000313" key="16">
    <source>
        <dbReference type="EMBL" id="MBE0345862.1"/>
    </source>
</evidence>
<keyword evidence="13" id="KW-0732">Signal</keyword>
<feature type="chain" id="PRO_5034247906" description="TonB-dependent receptor" evidence="13">
    <location>
        <begin position="21"/>
        <end position="684"/>
    </location>
</feature>
<evidence type="ECO:0000256" key="4">
    <source>
        <dbReference type="ARBA" id="ARBA00022496"/>
    </source>
</evidence>
<dbReference type="Gene3D" id="2.40.170.20">
    <property type="entry name" value="TonB-dependent receptor, beta-barrel domain"/>
    <property type="match status" value="1"/>
</dbReference>
<dbReference type="Pfam" id="PF00593">
    <property type="entry name" value="TonB_dep_Rec_b-barrel"/>
    <property type="match status" value="1"/>
</dbReference>
<dbReference type="Gene3D" id="2.170.130.10">
    <property type="entry name" value="TonB-dependent receptor, plug domain"/>
    <property type="match status" value="1"/>
</dbReference>
<keyword evidence="2 11" id="KW-0813">Transport</keyword>
<feature type="domain" description="TonB-dependent receptor-like beta-barrel" evidence="14">
    <location>
        <begin position="315"/>
        <end position="649"/>
    </location>
</feature>
<evidence type="ECO:0000256" key="5">
    <source>
        <dbReference type="ARBA" id="ARBA00022692"/>
    </source>
</evidence>
<accession>A0A8I0MU08</accession>
<evidence type="ECO:0000256" key="3">
    <source>
        <dbReference type="ARBA" id="ARBA00022452"/>
    </source>
</evidence>
<dbReference type="PROSITE" id="PS52016">
    <property type="entry name" value="TONB_DEPENDENT_REC_3"/>
    <property type="match status" value="1"/>
</dbReference>
<keyword evidence="4" id="KW-0410">Iron transport</keyword>
<evidence type="ECO:0000256" key="10">
    <source>
        <dbReference type="ARBA" id="ARBA00023237"/>
    </source>
</evidence>
<evidence type="ECO:0000259" key="15">
    <source>
        <dbReference type="Pfam" id="PF07715"/>
    </source>
</evidence>
<comment type="caution">
    <text evidence="16">The sequence shown here is derived from an EMBL/GenBank/DDBJ whole genome shotgun (WGS) entry which is preliminary data.</text>
</comment>
<keyword evidence="6" id="KW-0408">Iron</keyword>
<evidence type="ECO:0000256" key="9">
    <source>
        <dbReference type="ARBA" id="ARBA00023136"/>
    </source>
</evidence>
<evidence type="ECO:0000256" key="12">
    <source>
        <dbReference type="RuleBase" id="RU003357"/>
    </source>
</evidence>
<evidence type="ECO:0000256" key="13">
    <source>
        <dbReference type="SAM" id="SignalP"/>
    </source>
</evidence>
<dbReference type="Proteomes" id="UP000660708">
    <property type="component" value="Unassembled WGS sequence"/>
</dbReference>
<dbReference type="InterPro" id="IPR036942">
    <property type="entry name" value="Beta-barrel_TonB_sf"/>
</dbReference>
<dbReference type="GO" id="GO:0006826">
    <property type="term" value="P:iron ion transport"/>
    <property type="evidence" value="ECO:0007669"/>
    <property type="project" value="UniProtKB-KW"/>
</dbReference>
<dbReference type="GO" id="GO:0009279">
    <property type="term" value="C:cell outer membrane"/>
    <property type="evidence" value="ECO:0007669"/>
    <property type="project" value="UniProtKB-SubCell"/>
</dbReference>
<keyword evidence="3 11" id="KW-1134">Transmembrane beta strand</keyword>
<evidence type="ECO:0000313" key="17">
    <source>
        <dbReference type="Proteomes" id="UP000660708"/>
    </source>
</evidence>
<feature type="signal peptide" evidence="13">
    <location>
        <begin position="1"/>
        <end position="20"/>
    </location>
</feature>
<evidence type="ECO:0000256" key="6">
    <source>
        <dbReference type="ARBA" id="ARBA00023004"/>
    </source>
</evidence>